<evidence type="ECO:0000256" key="1">
    <source>
        <dbReference type="SAM" id="SignalP"/>
    </source>
</evidence>
<proteinExistence type="predicted"/>
<dbReference type="Gene3D" id="3.40.1000.10">
    <property type="entry name" value="Mog1/PsbP, alpha/beta/alpha sandwich"/>
    <property type="match status" value="1"/>
</dbReference>
<feature type="chain" id="PRO_5009619392" evidence="1">
    <location>
        <begin position="24"/>
        <end position="181"/>
    </location>
</feature>
<keyword evidence="1" id="KW-0732">Signal</keyword>
<name>A0A1J1LKG2_9CYAN</name>
<dbReference type="PANTHER" id="PTHR31407:SF16">
    <property type="entry name" value="PSBP DOMAIN-CONTAINING PROTEIN 7, CHLOROPLASTIC"/>
    <property type="match status" value="1"/>
</dbReference>
<organism evidence="3 4">
    <name type="scientific">Planktothrix tepida PCC 9214</name>
    <dbReference type="NCBI Taxonomy" id="671072"/>
    <lineage>
        <taxon>Bacteria</taxon>
        <taxon>Bacillati</taxon>
        <taxon>Cyanobacteriota</taxon>
        <taxon>Cyanophyceae</taxon>
        <taxon>Oscillatoriophycideae</taxon>
        <taxon>Oscillatoriales</taxon>
        <taxon>Microcoleaceae</taxon>
        <taxon>Planktothrix</taxon>
    </lineage>
</organism>
<evidence type="ECO:0000313" key="4">
    <source>
        <dbReference type="Proteomes" id="UP000184315"/>
    </source>
</evidence>
<reference evidence="4" key="1">
    <citation type="submission" date="2015-10" db="EMBL/GenBank/DDBJ databases">
        <authorList>
            <person name="Regsiter A."/>
            <person name="william w."/>
        </authorList>
    </citation>
    <scope>NUCLEOTIDE SEQUENCE [LARGE SCALE GENOMIC DNA]</scope>
</reference>
<accession>A0A1J1LKG2</accession>
<gene>
    <name evidence="3" type="ORF">PL9214500230</name>
</gene>
<dbReference type="InterPro" id="IPR002683">
    <property type="entry name" value="PsbP_C"/>
</dbReference>
<dbReference type="PROSITE" id="PS51257">
    <property type="entry name" value="PROKAR_LIPOPROTEIN"/>
    <property type="match status" value="1"/>
</dbReference>
<sequence>MFKRILAIALVCFSLSLTGCVSVGVGLNSFVDTADGYEFAYPNGWTQVSVSNGPDTVLHDMIEQSENVSVVINPISNPSQTLSDIGSPTEVGYTLSKKAIAPEGSGRTAELISAESYTKGSNLYYWLEYAVQLPNEQKRHDFASVAISRGKLFTLNVSTTEKRWQKAHQLLEQVVQSFNVY</sequence>
<dbReference type="Proteomes" id="UP000184315">
    <property type="component" value="Unassembled WGS sequence"/>
</dbReference>
<dbReference type="RefSeq" id="WP_072719658.1">
    <property type="nucleotide sequence ID" value="NZ_LN889802.1"/>
</dbReference>
<dbReference type="GO" id="GO:0019898">
    <property type="term" value="C:extrinsic component of membrane"/>
    <property type="evidence" value="ECO:0007669"/>
    <property type="project" value="InterPro"/>
</dbReference>
<dbReference type="InterPro" id="IPR016123">
    <property type="entry name" value="Mog1/PsbP_a/b/a-sand"/>
</dbReference>
<dbReference type="GO" id="GO:0015979">
    <property type="term" value="P:photosynthesis"/>
    <property type="evidence" value="ECO:0007669"/>
    <property type="project" value="InterPro"/>
</dbReference>
<feature type="domain" description="PsbP C-terminal" evidence="2">
    <location>
        <begin position="26"/>
        <end position="180"/>
    </location>
</feature>
<evidence type="ECO:0000313" key="3">
    <source>
        <dbReference type="EMBL" id="CUR32983.1"/>
    </source>
</evidence>
<dbReference type="AlphaFoldDB" id="A0A1J1LKG2"/>
<dbReference type="PANTHER" id="PTHR31407">
    <property type="match status" value="1"/>
</dbReference>
<dbReference type="SUPFAM" id="SSF55724">
    <property type="entry name" value="Mog1p/PsbP-like"/>
    <property type="match status" value="1"/>
</dbReference>
<dbReference type="STRING" id="671072.PL9214500230"/>
<evidence type="ECO:0000259" key="2">
    <source>
        <dbReference type="Pfam" id="PF01789"/>
    </source>
</evidence>
<keyword evidence="4" id="KW-1185">Reference proteome</keyword>
<dbReference type="EMBL" id="CZDF01000156">
    <property type="protein sequence ID" value="CUR32983.1"/>
    <property type="molecule type" value="Genomic_DNA"/>
</dbReference>
<dbReference type="GO" id="GO:0005509">
    <property type="term" value="F:calcium ion binding"/>
    <property type="evidence" value="ECO:0007669"/>
    <property type="project" value="InterPro"/>
</dbReference>
<dbReference type="NCBIfam" id="NF040946">
    <property type="entry name" value="PSII_PsbP"/>
    <property type="match status" value="1"/>
</dbReference>
<dbReference type="Pfam" id="PF01789">
    <property type="entry name" value="PsbP"/>
    <property type="match status" value="1"/>
</dbReference>
<feature type="signal peptide" evidence="1">
    <location>
        <begin position="1"/>
        <end position="23"/>
    </location>
</feature>
<dbReference type="GO" id="GO:0009654">
    <property type="term" value="C:photosystem II oxygen evolving complex"/>
    <property type="evidence" value="ECO:0007669"/>
    <property type="project" value="InterPro"/>
</dbReference>
<protein>
    <submittedName>
        <fullName evidence="3">Photosystem II oxygen evolving complex protein PsbP</fullName>
    </submittedName>
</protein>
<dbReference type="OrthoDB" id="540197at2"/>